<sequence>MFEIPGKHIQGLFDRDHDDEDDDDHSDDKVYSTSLETQPIGIAFNDDHVQEAPKMPPKPPT</sequence>
<proteinExistence type="predicted"/>
<dbReference type="AlphaFoldDB" id="A0A2K3KYG9"/>
<feature type="region of interest" description="Disordered" evidence="1">
    <location>
        <begin position="1"/>
        <end position="61"/>
    </location>
</feature>
<evidence type="ECO:0000313" key="2">
    <source>
        <dbReference type="EMBL" id="PNX71324.1"/>
    </source>
</evidence>
<evidence type="ECO:0000313" key="3">
    <source>
        <dbReference type="Proteomes" id="UP000236291"/>
    </source>
</evidence>
<reference evidence="2 3" key="1">
    <citation type="journal article" date="2014" name="Am. J. Bot.">
        <title>Genome assembly and annotation for red clover (Trifolium pratense; Fabaceae).</title>
        <authorList>
            <person name="Istvanek J."/>
            <person name="Jaros M."/>
            <person name="Krenek A."/>
            <person name="Repkova J."/>
        </authorList>
    </citation>
    <scope>NUCLEOTIDE SEQUENCE [LARGE SCALE GENOMIC DNA]</scope>
    <source>
        <strain evidence="3">cv. Tatra</strain>
        <tissue evidence="2">Young leaves</tissue>
    </source>
</reference>
<feature type="non-terminal residue" evidence="2">
    <location>
        <position position="61"/>
    </location>
</feature>
<name>A0A2K3KYG9_TRIPR</name>
<dbReference type="Proteomes" id="UP000236291">
    <property type="component" value="Unassembled WGS sequence"/>
</dbReference>
<protein>
    <submittedName>
        <fullName evidence="2">RopGEF8</fullName>
    </submittedName>
</protein>
<comment type="caution">
    <text evidence="2">The sequence shown here is derived from an EMBL/GenBank/DDBJ whole genome shotgun (WGS) entry which is preliminary data.</text>
</comment>
<accession>A0A2K3KYG9</accession>
<organism evidence="2 3">
    <name type="scientific">Trifolium pratense</name>
    <name type="common">Red clover</name>
    <dbReference type="NCBI Taxonomy" id="57577"/>
    <lineage>
        <taxon>Eukaryota</taxon>
        <taxon>Viridiplantae</taxon>
        <taxon>Streptophyta</taxon>
        <taxon>Embryophyta</taxon>
        <taxon>Tracheophyta</taxon>
        <taxon>Spermatophyta</taxon>
        <taxon>Magnoliopsida</taxon>
        <taxon>eudicotyledons</taxon>
        <taxon>Gunneridae</taxon>
        <taxon>Pentapetalae</taxon>
        <taxon>rosids</taxon>
        <taxon>fabids</taxon>
        <taxon>Fabales</taxon>
        <taxon>Fabaceae</taxon>
        <taxon>Papilionoideae</taxon>
        <taxon>50 kb inversion clade</taxon>
        <taxon>NPAAA clade</taxon>
        <taxon>Hologalegina</taxon>
        <taxon>IRL clade</taxon>
        <taxon>Trifolieae</taxon>
        <taxon>Trifolium</taxon>
    </lineage>
</organism>
<gene>
    <name evidence="2" type="primary">RopGEF8</name>
    <name evidence="2" type="ORF">L195_g027199</name>
</gene>
<reference evidence="2 3" key="2">
    <citation type="journal article" date="2017" name="Front. Plant Sci.">
        <title>Gene Classification and Mining of Molecular Markers Useful in Red Clover (Trifolium pratense) Breeding.</title>
        <authorList>
            <person name="Istvanek J."/>
            <person name="Dluhosova J."/>
            <person name="Dluhos P."/>
            <person name="Patkova L."/>
            <person name="Nedelnik J."/>
            <person name="Repkova J."/>
        </authorList>
    </citation>
    <scope>NUCLEOTIDE SEQUENCE [LARGE SCALE GENOMIC DNA]</scope>
    <source>
        <strain evidence="3">cv. Tatra</strain>
        <tissue evidence="2">Young leaves</tissue>
    </source>
</reference>
<dbReference type="ExpressionAtlas" id="A0A2K3KYG9">
    <property type="expression patterns" value="baseline"/>
</dbReference>
<evidence type="ECO:0000256" key="1">
    <source>
        <dbReference type="SAM" id="MobiDB-lite"/>
    </source>
</evidence>
<dbReference type="EMBL" id="ASHM01023158">
    <property type="protein sequence ID" value="PNX71324.1"/>
    <property type="molecule type" value="Genomic_DNA"/>
</dbReference>